<accession>A0A450U8C4</accession>
<dbReference type="GO" id="GO:0033739">
    <property type="term" value="F:preQ1 synthase activity"/>
    <property type="evidence" value="ECO:0007669"/>
    <property type="project" value="UniProtKB-UniRule"/>
</dbReference>
<dbReference type="Gene3D" id="3.30.1130.10">
    <property type="match status" value="1"/>
</dbReference>
<dbReference type="PANTHER" id="PTHR34354:SF1">
    <property type="entry name" value="NADPH-DEPENDENT 7-CYANO-7-DEAZAGUANINE REDUCTASE"/>
    <property type="match status" value="1"/>
</dbReference>
<evidence type="ECO:0000256" key="1">
    <source>
        <dbReference type="ARBA" id="ARBA00022490"/>
    </source>
</evidence>
<dbReference type="NCBIfam" id="TIGR03139">
    <property type="entry name" value="QueF-II"/>
    <property type="match status" value="1"/>
</dbReference>
<dbReference type="UniPathway" id="UPA00392"/>
<dbReference type="AlphaFoldDB" id="A0A450U8C4"/>
<dbReference type="InterPro" id="IPR016856">
    <property type="entry name" value="QueF_type1"/>
</dbReference>
<evidence type="ECO:0000313" key="6">
    <source>
        <dbReference type="EMBL" id="VFJ88100.1"/>
    </source>
</evidence>
<evidence type="ECO:0000256" key="5">
    <source>
        <dbReference type="HAMAP-Rule" id="MF_00818"/>
    </source>
</evidence>
<proteinExistence type="inferred from homology"/>
<reference evidence="6" key="1">
    <citation type="submission" date="2019-02" db="EMBL/GenBank/DDBJ databases">
        <authorList>
            <person name="Gruber-Vodicka R. H."/>
            <person name="Seah K. B. B."/>
        </authorList>
    </citation>
    <scope>NUCLEOTIDE SEQUENCE</scope>
    <source>
        <strain evidence="6">BECK_M7</strain>
    </source>
</reference>
<dbReference type="InterPro" id="IPR050084">
    <property type="entry name" value="NADPH_dep_7-cyano-7-deazaG_red"/>
</dbReference>
<dbReference type="PANTHER" id="PTHR34354">
    <property type="entry name" value="NADPH-DEPENDENT 7-CYANO-7-DEAZAGUANINE REDUCTASE"/>
    <property type="match status" value="1"/>
</dbReference>
<gene>
    <name evidence="5" type="primary">queF</name>
    <name evidence="6" type="ORF">BECKLFY1418B_GA0070995_10097</name>
</gene>
<evidence type="ECO:0000256" key="4">
    <source>
        <dbReference type="ARBA" id="ARBA00023002"/>
    </source>
</evidence>
<dbReference type="HAMAP" id="MF_00818">
    <property type="entry name" value="QueF_type1"/>
    <property type="match status" value="1"/>
</dbReference>
<dbReference type="InterPro" id="IPR043133">
    <property type="entry name" value="GTP-CH-I_C/QueF"/>
</dbReference>
<feature type="active site" description="Thioimide intermediate" evidence="5">
    <location>
        <position position="44"/>
    </location>
</feature>
<feature type="binding site" evidence="5">
    <location>
        <begin position="85"/>
        <end position="86"/>
    </location>
    <ligand>
        <name>substrate</name>
    </ligand>
</feature>
<dbReference type="PIRSF" id="PIRSF027377">
    <property type="entry name" value="Nitrile_oxidored_QueF"/>
    <property type="match status" value="1"/>
</dbReference>
<dbReference type="SUPFAM" id="SSF55620">
    <property type="entry name" value="Tetrahydrobiopterin biosynthesis enzymes-like"/>
    <property type="match status" value="1"/>
</dbReference>
<comment type="catalytic activity">
    <reaction evidence="5">
        <text>7-aminomethyl-7-carbaguanine + 2 NADP(+) = 7-cyano-7-carbaguanine + 2 NADPH + 3 H(+)</text>
        <dbReference type="Rhea" id="RHEA:13409"/>
        <dbReference type="ChEBI" id="CHEBI:15378"/>
        <dbReference type="ChEBI" id="CHEBI:45075"/>
        <dbReference type="ChEBI" id="CHEBI:57783"/>
        <dbReference type="ChEBI" id="CHEBI:58349"/>
        <dbReference type="ChEBI" id="CHEBI:58703"/>
        <dbReference type="EC" id="1.7.1.13"/>
    </reaction>
</comment>
<dbReference type="Pfam" id="PF14489">
    <property type="entry name" value="QueF"/>
    <property type="match status" value="1"/>
</dbReference>
<comment type="pathway">
    <text evidence="5">tRNA modification; tRNA-queuosine biosynthesis.</text>
</comment>
<protein>
    <recommendedName>
        <fullName evidence="5">NADPH-dependent 7-cyano-7-deazaguanine reductase</fullName>
        <ecNumber evidence="5">1.7.1.13</ecNumber>
    </recommendedName>
    <alternativeName>
        <fullName evidence="5">7-cyano-7-carbaguanine reductase</fullName>
    </alternativeName>
    <alternativeName>
        <fullName evidence="5">NADPH-dependent nitrile oxidoreductase</fullName>
    </alternativeName>
    <alternativeName>
        <fullName evidence="5">PreQ(0) reductase</fullName>
    </alternativeName>
</protein>
<keyword evidence="3 5" id="KW-0521">NADP</keyword>
<sequence length="134" mass="15349">MTMKPIDSPLGNAPSVTLLETFDNPYPEREYTIRIRVPEFTCVCPKTGQPDFATLHMEYSPKHSCIELKSLKTYVWSYRQEGAFHEAVTNRILDDLVSVSEPRFMRITAEFNVRGGIYTTIIAEHHAEDCKPNP</sequence>
<organism evidence="6">
    <name type="scientific">Candidatus Kentrum sp. LFY</name>
    <dbReference type="NCBI Taxonomy" id="2126342"/>
    <lineage>
        <taxon>Bacteria</taxon>
        <taxon>Pseudomonadati</taxon>
        <taxon>Pseudomonadota</taxon>
        <taxon>Gammaproteobacteria</taxon>
        <taxon>Candidatus Kentrum</taxon>
    </lineage>
</organism>
<comment type="function">
    <text evidence="5">Catalyzes the NADPH-dependent reduction of 7-cyano-7-deazaguanine (preQ0) to 7-aminomethyl-7-deazaguanine (preQ1).</text>
</comment>
<comment type="similarity">
    <text evidence="5">Belongs to the GTP cyclohydrolase I family. QueF type 1 subfamily.</text>
</comment>
<name>A0A450U8C4_9GAMM</name>
<comment type="subcellular location">
    <subcellularLocation>
        <location evidence="5">Cytoplasm</location>
    </subcellularLocation>
</comment>
<dbReference type="InterPro" id="IPR029500">
    <property type="entry name" value="QueF"/>
</dbReference>
<dbReference type="EC" id="1.7.1.13" evidence="5"/>
<keyword evidence="4 5" id="KW-0560">Oxidoreductase</keyword>
<keyword evidence="1 5" id="KW-0963">Cytoplasm</keyword>
<feature type="binding site" evidence="5">
    <location>
        <begin position="66"/>
        <end position="68"/>
    </location>
    <ligand>
        <name>substrate</name>
    </ligand>
</feature>
<dbReference type="EMBL" id="CAADFF010000009">
    <property type="protein sequence ID" value="VFJ88100.1"/>
    <property type="molecule type" value="Genomic_DNA"/>
</dbReference>
<dbReference type="GO" id="GO:0005737">
    <property type="term" value="C:cytoplasm"/>
    <property type="evidence" value="ECO:0007669"/>
    <property type="project" value="UniProtKB-SubCell"/>
</dbReference>
<dbReference type="GO" id="GO:0008616">
    <property type="term" value="P:tRNA queuosine(34) biosynthetic process"/>
    <property type="evidence" value="ECO:0007669"/>
    <property type="project" value="UniProtKB-UniRule"/>
</dbReference>
<keyword evidence="2 5" id="KW-0671">Queuosine biosynthesis</keyword>
<evidence type="ECO:0000256" key="3">
    <source>
        <dbReference type="ARBA" id="ARBA00022857"/>
    </source>
</evidence>
<evidence type="ECO:0000256" key="2">
    <source>
        <dbReference type="ARBA" id="ARBA00022785"/>
    </source>
</evidence>
<feature type="active site" description="Proton donor" evidence="5">
    <location>
        <position position="51"/>
    </location>
</feature>